<name>A0A7W9DWX1_9SPHI</name>
<sequence>MKRIPYFLLLTFLALNVSCKKDKDQPSPVETVESLICNGTWIEDYTVTDYYDITNDESNSIPDSVRRVNAENGLKITFYKDSKVKLIPKGYTNPVESTWGYDRELEILHTNAYLNLGPGFSFPLFPNGVIEIDKNQLIVFQLDFYYVNNVRGTKQRISTKIYFKH</sequence>
<proteinExistence type="predicted"/>
<dbReference type="AlphaFoldDB" id="A0A7W9DWX1"/>
<organism evidence="1 2">
    <name type="scientific">Pedobacter cryoconitis</name>
    <dbReference type="NCBI Taxonomy" id="188932"/>
    <lineage>
        <taxon>Bacteria</taxon>
        <taxon>Pseudomonadati</taxon>
        <taxon>Bacteroidota</taxon>
        <taxon>Sphingobacteriia</taxon>
        <taxon>Sphingobacteriales</taxon>
        <taxon>Sphingobacteriaceae</taxon>
        <taxon>Pedobacter</taxon>
    </lineage>
</organism>
<reference evidence="1 2" key="1">
    <citation type="submission" date="2020-08" db="EMBL/GenBank/DDBJ databases">
        <title>Genomic Encyclopedia of Type Strains, Phase IV (KMG-V): Genome sequencing to study the core and pangenomes of soil and plant-associated prokaryotes.</title>
        <authorList>
            <person name="Whitman W."/>
        </authorList>
    </citation>
    <scope>NUCLEOTIDE SEQUENCE [LARGE SCALE GENOMIC DNA]</scope>
    <source>
        <strain evidence="1 2">S3M1</strain>
    </source>
</reference>
<dbReference type="Proteomes" id="UP000537204">
    <property type="component" value="Unassembled WGS sequence"/>
</dbReference>
<gene>
    <name evidence="1" type="ORF">HDE68_000196</name>
</gene>
<protein>
    <submittedName>
        <fullName evidence="1">Uncharacterized protein</fullName>
    </submittedName>
</protein>
<dbReference type="RefSeq" id="WP_183878029.1">
    <property type="nucleotide sequence ID" value="NZ_JACHCE010000001.1"/>
</dbReference>
<dbReference type="EMBL" id="JACHCE010000001">
    <property type="protein sequence ID" value="MBB5634311.1"/>
    <property type="molecule type" value="Genomic_DNA"/>
</dbReference>
<evidence type="ECO:0000313" key="1">
    <source>
        <dbReference type="EMBL" id="MBB5634311.1"/>
    </source>
</evidence>
<accession>A0A7W9DWX1</accession>
<comment type="caution">
    <text evidence="1">The sequence shown here is derived from an EMBL/GenBank/DDBJ whole genome shotgun (WGS) entry which is preliminary data.</text>
</comment>
<evidence type="ECO:0000313" key="2">
    <source>
        <dbReference type="Proteomes" id="UP000537204"/>
    </source>
</evidence>